<accession>A0A261UHA3</accession>
<dbReference type="CDD" id="cd16913">
    <property type="entry name" value="YkuD_like"/>
    <property type="match status" value="1"/>
</dbReference>
<feature type="chain" id="PRO_5013215411" description="L,D-transpeptidase" evidence="1">
    <location>
        <begin position="27"/>
        <end position="267"/>
    </location>
</feature>
<organism evidence="2 3">
    <name type="scientific">Bordetella genomosp. 11</name>
    <dbReference type="NCBI Taxonomy" id="1416808"/>
    <lineage>
        <taxon>Bacteria</taxon>
        <taxon>Pseudomonadati</taxon>
        <taxon>Pseudomonadota</taxon>
        <taxon>Betaproteobacteria</taxon>
        <taxon>Burkholderiales</taxon>
        <taxon>Alcaligenaceae</taxon>
        <taxon>Bordetella</taxon>
    </lineage>
</organism>
<evidence type="ECO:0000313" key="2">
    <source>
        <dbReference type="EMBL" id="OZI60600.1"/>
    </source>
</evidence>
<proteinExistence type="predicted"/>
<gene>
    <name evidence="2" type="ORF">CAL28_14465</name>
</gene>
<dbReference type="InterPro" id="IPR005490">
    <property type="entry name" value="LD_TPept_cat_dom"/>
</dbReference>
<reference evidence="3" key="1">
    <citation type="submission" date="2017-05" db="EMBL/GenBank/DDBJ databases">
        <title>Complete and WGS of Bordetella genogroups.</title>
        <authorList>
            <person name="Spilker T."/>
            <person name="Lipuma J."/>
        </authorList>
    </citation>
    <scope>NUCLEOTIDE SEQUENCE [LARGE SCALE GENOMIC DNA]</scope>
    <source>
        <strain evidence="3">AU8856</strain>
    </source>
</reference>
<keyword evidence="1" id="KW-0732">Signal</keyword>
<keyword evidence="3" id="KW-1185">Reference proteome</keyword>
<sequence length="267" mass="29163">MKSALRTGMASVLACAALAWSGQAAAQAIPTPDDLADAYRRTVRQQLHPPSDDIRYYATSALLMLGSAGITLNEPQYLVVVDRSPNVQAILVYWLGAPSMQRLIGASPVSTGRIGQFDHFQTPTGVFDHSVTDGDFRAEGTKNEFGIRGYGRKGMRVYDFGWQQALRGWGRGGMGTMRLQMHATDPDILESRLGRVQSKGCVRIPASLNVFLDRFGVLDADYEAEARAGRPLWVLSPDRTPVDGAGRYLVIVDSGRTARPPWSPAPR</sequence>
<dbReference type="EMBL" id="NEVS01000004">
    <property type="protein sequence ID" value="OZI60600.1"/>
    <property type="molecule type" value="Genomic_DNA"/>
</dbReference>
<evidence type="ECO:0000313" key="3">
    <source>
        <dbReference type="Proteomes" id="UP000215767"/>
    </source>
</evidence>
<feature type="signal peptide" evidence="1">
    <location>
        <begin position="1"/>
        <end position="26"/>
    </location>
</feature>
<evidence type="ECO:0008006" key="4">
    <source>
        <dbReference type="Google" id="ProtNLM"/>
    </source>
</evidence>
<name>A0A261UHA3_9BORD</name>
<dbReference type="GO" id="GO:0016740">
    <property type="term" value="F:transferase activity"/>
    <property type="evidence" value="ECO:0007669"/>
    <property type="project" value="InterPro"/>
</dbReference>
<dbReference type="OrthoDB" id="5449026at2"/>
<dbReference type="AlphaFoldDB" id="A0A261UHA3"/>
<evidence type="ECO:0000256" key="1">
    <source>
        <dbReference type="SAM" id="SignalP"/>
    </source>
</evidence>
<protein>
    <recommendedName>
        <fullName evidence="4">L,D-transpeptidase</fullName>
    </recommendedName>
</protein>
<comment type="caution">
    <text evidence="2">The sequence shown here is derived from an EMBL/GenBank/DDBJ whole genome shotgun (WGS) entry which is preliminary data.</text>
</comment>
<dbReference type="RefSeq" id="WP_141218187.1">
    <property type="nucleotide sequence ID" value="NZ_NEVS01000004.1"/>
</dbReference>
<dbReference type="Proteomes" id="UP000215767">
    <property type="component" value="Unassembled WGS sequence"/>
</dbReference>